<dbReference type="Proteomes" id="UP000824145">
    <property type="component" value="Unassembled WGS sequence"/>
</dbReference>
<dbReference type="PROSITE" id="PS51257">
    <property type="entry name" value="PROKAR_LIPOPROTEIN"/>
    <property type="match status" value="1"/>
</dbReference>
<dbReference type="AlphaFoldDB" id="A0A9D1MLL1"/>
<feature type="chain" id="PRO_5039520486" description="DUF4412 domain-containing protein" evidence="1">
    <location>
        <begin position="19"/>
        <end position="219"/>
    </location>
</feature>
<evidence type="ECO:0008006" key="4">
    <source>
        <dbReference type="Google" id="ProtNLM"/>
    </source>
</evidence>
<reference evidence="2" key="2">
    <citation type="journal article" date="2021" name="PeerJ">
        <title>Extensive microbial diversity within the chicken gut microbiome revealed by metagenomics and culture.</title>
        <authorList>
            <person name="Gilroy R."/>
            <person name="Ravi A."/>
            <person name="Getino M."/>
            <person name="Pursley I."/>
            <person name="Horton D.L."/>
            <person name="Alikhan N.F."/>
            <person name="Baker D."/>
            <person name="Gharbi K."/>
            <person name="Hall N."/>
            <person name="Watson M."/>
            <person name="Adriaenssens E.M."/>
            <person name="Foster-Nyarko E."/>
            <person name="Jarju S."/>
            <person name="Secka A."/>
            <person name="Antonio M."/>
            <person name="Oren A."/>
            <person name="Chaudhuri R.R."/>
            <person name="La Ragione R."/>
            <person name="Hildebrand F."/>
            <person name="Pallen M.J."/>
        </authorList>
    </citation>
    <scope>NUCLEOTIDE SEQUENCE</scope>
    <source>
        <strain evidence="2">9366</strain>
    </source>
</reference>
<gene>
    <name evidence="2" type="ORF">IAB07_01495</name>
</gene>
<name>A0A9D1MLL1_9FIRM</name>
<feature type="signal peptide" evidence="1">
    <location>
        <begin position="1"/>
        <end position="18"/>
    </location>
</feature>
<organism evidence="2 3">
    <name type="scientific">Candidatus Caccalectryoclostridium excrementigallinarum</name>
    <dbReference type="NCBI Taxonomy" id="2840710"/>
    <lineage>
        <taxon>Bacteria</taxon>
        <taxon>Bacillati</taxon>
        <taxon>Bacillota</taxon>
        <taxon>Clostridia</taxon>
        <taxon>Christensenellales</taxon>
        <taxon>Christensenellaceae</taxon>
        <taxon>Christensenellaceae incertae sedis</taxon>
        <taxon>Candidatus Caccalectryoclostridium</taxon>
    </lineage>
</organism>
<proteinExistence type="predicted"/>
<reference evidence="2" key="1">
    <citation type="submission" date="2020-10" db="EMBL/GenBank/DDBJ databases">
        <authorList>
            <person name="Gilroy R."/>
        </authorList>
    </citation>
    <scope>NUCLEOTIDE SEQUENCE</scope>
    <source>
        <strain evidence="2">9366</strain>
    </source>
</reference>
<accession>A0A9D1MLL1</accession>
<keyword evidence="1" id="KW-0732">Signal</keyword>
<dbReference type="EMBL" id="DVNJ01000005">
    <property type="protein sequence ID" value="HIU62430.1"/>
    <property type="molecule type" value="Genomic_DNA"/>
</dbReference>
<comment type="caution">
    <text evidence="2">The sequence shown here is derived from an EMBL/GenBank/DDBJ whole genome shotgun (WGS) entry which is preliminary data.</text>
</comment>
<evidence type="ECO:0000313" key="3">
    <source>
        <dbReference type="Proteomes" id="UP000824145"/>
    </source>
</evidence>
<protein>
    <recommendedName>
        <fullName evidence="4">DUF4412 domain-containing protein</fullName>
    </recommendedName>
</protein>
<evidence type="ECO:0000313" key="2">
    <source>
        <dbReference type="EMBL" id="HIU62430.1"/>
    </source>
</evidence>
<sequence length="219" mass="24719">MKRVFTALILLSALIACASCAHFRGKVNGYYIPGDLKNFTSCRCESEGKEFEVQKKDNYLLVKTDDQTYLLSSGGGALKSEEGITKLSKEQASSALLSAVTESGLIYSAAEKDVYIMTNTSGKYRADAEKFFFAAEKMRHMLKGGREGGFEKLFYEEIAARFGDFDDHKITLDCSTQGEMKLTLENERRNIKKEYLFKDFGEVKVDIPEDMREYSLLYA</sequence>
<evidence type="ECO:0000256" key="1">
    <source>
        <dbReference type="SAM" id="SignalP"/>
    </source>
</evidence>